<dbReference type="Gene3D" id="3.40.720.10">
    <property type="entry name" value="Alkaline Phosphatase, subunit A"/>
    <property type="match status" value="1"/>
</dbReference>
<evidence type="ECO:0000256" key="2">
    <source>
        <dbReference type="ARBA" id="ARBA00008779"/>
    </source>
</evidence>
<keyword evidence="6" id="KW-0106">Calcium</keyword>
<dbReference type="PANTHER" id="PTHR42693">
    <property type="entry name" value="ARYLSULFATASE FAMILY MEMBER"/>
    <property type="match status" value="1"/>
</dbReference>
<dbReference type="GO" id="GO:0004065">
    <property type="term" value="F:arylsulfatase activity"/>
    <property type="evidence" value="ECO:0007669"/>
    <property type="project" value="TreeGrafter"/>
</dbReference>
<evidence type="ECO:0000313" key="8">
    <source>
        <dbReference type="EMBL" id="SVD11725.1"/>
    </source>
</evidence>
<feature type="domain" description="Sulfatase N-terminal" evidence="7">
    <location>
        <begin position="6"/>
        <end position="273"/>
    </location>
</feature>
<evidence type="ECO:0000256" key="5">
    <source>
        <dbReference type="ARBA" id="ARBA00022801"/>
    </source>
</evidence>
<dbReference type="AlphaFoldDB" id="A0A382SQG5"/>
<dbReference type="SUPFAM" id="SSF53649">
    <property type="entry name" value="Alkaline phosphatase-like"/>
    <property type="match status" value="1"/>
</dbReference>
<keyword evidence="4" id="KW-0732">Signal</keyword>
<dbReference type="InterPro" id="IPR017850">
    <property type="entry name" value="Alkaline_phosphatase_core_sf"/>
</dbReference>
<evidence type="ECO:0000256" key="3">
    <source>
        <dbReference type="ARBA" id="ARBA00022723"/>
    </source>
</evidence>
<dbReference type="EMBL" id="UINC01130578">
    <property type="protein sequence ID" value="SVD11725.1"/>
    <property type="molecule type" value="Genomic_DNA"/>
</dbReference>
<organism evidence="8">
    <name type="scientific">marine metagenome</name>
    <dbReference type="NCBI Taxonomy" id="408172"/>
    <lineage>
        <taxon>unclassified sequences</taxon>
        <taxon>metagenomes</taxon>
        <taxon>ecological metagenomes</taxon>
    </lineage>
</organism>
<evidence type="ECO:0000256" key="6">
    <source>
        <dbReference type="ARBA" id="ARBA00022837"/>
    </source>
</evidence>
<comment type="similarity">
    <text evidence="2">Belongs to the sulfatase family.</text>
</comment>
<dbReference type="Pfam" id="PF00884">
    <property type="entry name" value="Sulfatase"/>
    <property type="match status" value="1"/>
</dbReference>
<comment type="cofactor">
    <cofactor evidence="1">
        <name>Ca(2+)</name>
        <dbReference type="ChEBI" id="CHEBI:29108"/>
    </cofactor>
</comment>
<keyword evidence="3" id="KW-0479">Metal-binding</keyword>
<evidence type="ECO:0000256" key="1">
    <source>
        <dbReference type="ARBA" id="ARBA00001913"/>
    </source>
</evidence>
<reference evidence="8" key="1">
    <citation type="submission" date="2018-05" db="EMBL/GenBank/DDBJ databases">
        <authorList>
            <person name="Lanie J.A."/>
            <person name="Ng W.-L."/>
            <person name="Kazmierczak K.M."/>
            <person name="Andrzejewski T.M."/>
            <person name="Davidsen T.M."/>
            <person name="Wayne K.J."/>
            <person name="Tettelin H."/>
            <person name="Glass J.I."/>
            <person name="Rusch D."/>
            <person name="Podicherti R."/>
            <person name="Tsui H.-C.T."/>
            <person name="Winkler M.E."/>
        </authorList>
    </citation>
    <scope>NUCLEOTIDE SEQUENCE</scope>
</reference>
<gene>
    <name evidence="8" type="ORF">METZ01_LOCUS364579</name>
</gene>
<dbReference type="InterPro" id="IPR050738">
    <property type="entry name" value="Sulfatase"/>
</dbReference>
<keyword evidence="5" id="KW-0378">Hydrolase</keyword>
<evidence type="ECO:0000259" key="7">
    <source>
        <dbReference type="Pfam" id="PF00884"/>
    </source>
</evidence>
<name>A0A382SQG5_9ZZZZ</name>
<protein>
    <recommendedName>
        <fullName evidence="7">Sulfatase N-terminal domain-containing protein</fullName>
    </recommendedName>
</protein>
<proteinExistence type="inferred from homology"/>
<dbReference type="PANTHER" id="PTHR42693:SF42">
    <property type="entry name" value="ARYLSULFATASE G"/>
    <property type="match status" value="1"/>
</dbReference>
<dbReference type="GO" id="GO:0046872">
    <property type="term" value="F:metal ion binding"/>
    <property type="evidence" value="ECO:0007669"/>
    <property type="project" value="UniProtKB-KW"/>
</dbReference>
<dbReference type="InterPro" id="IPR000917">
    <property type="entry name" value="Sulfatase_N"/>
</dbReference>
<evidence type="ECO:0000256" key="4">
    <source>
        <dbReference type="ARBA" id="ARBA00022729"/>
    </source>
</evidence>
<accession>A0A382SQG5</accession>
<feature type="non-terminal residue" evidence="8">
    <location>
        <position position="273"/>
    </location>
</feature>
<sequence>MPDSRPNILLFFADDQRFDTIRALGNNEIITPNLDTLVERGTAYTNASIMGGTSGAICMPSRAMLMTGRTLFHLDREGQDIPLAHTMMGEALRSADYRTFGTGKWHNGRSAYARSFSHGDRVFFGGMSDHFKVPLNPFDPSGQYPESGIYHEEKLHSSDLFSEVACDFLSGYESDDPFFLYLSFTAPHDPRDTHPKYHAMYDPQKITIPENFTEQHPFNQGDYEVRDEKLAPWPRTPEIIREHLAAYYAMITHLDAQIGQVLQALESAGKAEN</sequence>